<feature type="chain" id="PRO_5042118734" description="FAD/NAD(P)-binding domain-containing protein" evidence="1">
    <location>
        <begin position="24"/>
        <end position="543"/>
    </location>
</feature>
<reference evidence="2" key="1">
    <citation type="submission" date="2023-03" db="EMBL/GenBank/DDBJ databases">
        <title>Massive genome expansion in bonnet fungi (Mycena s.s.) driven by repeated elements and novel gene families across ecological guilds.</title>
        <authorList>
            <consortium name="Lawrence Berkeley National Laboratory"/>
            <person name="Harder C.B."/>
            <person name="Miyauchi S."/>
            <person name="Viragh M."/>
            <person name="Kuo A."/>
            <person name="Thoen E."/>
            <person name="Andreopoulos B."/>
            <person name="Lu D."/>
            <person name="Skrede I."/>
            <person name="Drula E."/>
            <person name="Henrissat B."/>
            <person name="Morin E."/>
            <person name="Kohler A."/>
            <person name="Barry K."/>
            <person name="LaButti K."/>
            <person name="Morin E."/>
            <person name="Salamov A."/>
            <person name="Lipzen A."/>
            <person name="Mereny Z."/>
            <person name="Hegedus B."/>
            <person name="Baldrian P."/>
            <person name="Stursova M."/>
            <person name="Weitz H."/>
            <person name="Taylor A."/>
            <person name="Grigoriev I.V."/>
            <person name="Nagy L.G."/>
            <person name="Martin F."/>
            <person name="Kauserud H."/>
        </authorList>
    </citation>
    <scope>NUCLEOTIDE SEQUENCE</scope>
    <source>
        <strain evidence="2">CBHHK173m</strain>
    </source>
</reference>
<evidence type="ECO:0000313" key="3">
    <source>
        <dbReference type="Proteomes" id="UP001222325"/>
    </source>
</evidence>
<evidence type="ECO:0000256" key="1">
    <source>
        <dbReference type="SAM" id="SignalP"/>
    </source>
</evidence>
<name>A0AAD6UC18_9AGAR</name>
<feature type="signal peptide" evidence="1">
    <location>
        <begin position="1"/>
        <end position="23"/>
    </location>
</feature>
<proteinExistence type="predicted"/>
<keyword evidence="3" id="KW-1185">Reference proteome</keyword>
<accession>A0AAD6UC18</accession>
<dbReference type="SUPFAM" id="SSF51905">
    <property type="entry name" value="FAD/NAD(P)-binding domain"/>
    <property type="match status" value="1"/>
</dbReference>
<organism evidence="2 3">
    <name type="scientific">Mycena belliarum</name>
    <dbReference type="NCBI Taxonomy" id="1033014"/>
    <lineage>
        <taxon>Eukaryota</taxon>
        <taxon>Fungi</taxon>
        <taxon>Dikarya</taxon>
        <taxon>Basidiomycota</taxon>
        <taxon>Agaricomycotina</taxon>
        <taxon>Agaricomycetes</taxon>
        <taxon>Agaricomycetidae</taxon>
        <taxon>Agaricales</taxon>
        <taxon>Marasmiineae</taxon>
        <taxon>Mycenaceae</taxon>
        <taxon>Mycena</taxon>
    </lineage>
</organism>
<evidence type="ECO:0000313" key="2">
    <source>
        <dbReference type="EMBL" id="KAJ7098580.1"/>
    </source>
</evidence>
<comment type="caution">
    <text evidence="2">The sequence shown here is derived from an EMBL/GenBank/DDBJ whole genome shotgun (WGS) entry which is preliminary data.</text>
</comment>
<dbReference type="EMBL" id="JARJCN010000008">
    <property type="protein sequence ID" value="KAJ7098580.1"/>
    <property type="molecule type" value="Genomic_DNA"/>
</dbReference>
<dbReference type="Proteomes" id="UP001222325">
    <property type="component" value="Unassembled WGS sequence"/>
</dbReference>
<dbReference type="InterPro" id="IPR036188">
    <property type="entry name" value="FAD/NAD-bd_sf"/>
</dbReference>
<dbReference type="AlphaFoldDB" id="A0AAD6UC18"/>
<keyword evidence="1" id="KW-0732">Signal</keyword>
<gene>
    <name evidence="2" type="ORF">B0H15DRAFT_772122</name>
</gene>
<sequence>MYSPYLCWAAASLLLLVACGVASQKFCKSTPAWIEELHLLGLPRKRKLPGTAVICGGSIAGIVTARICADHFERVIIVDPEMQDAEKPKTRIMQYYSTHGRLTDTTPQHKSLTYLAIGFLSLFIDGARKLWPDIDDEILATGGRTCPADTQVHYSGVLIPTPYRDYPPGQFPDTLVIRRSKLQTVLHRLMIRHSSAATITVLAGTTRGIKISADGTVIKSVVVRDPSGVHLSLDNVAILAGEFRLMVYFHYCTGATQAGLRWLKAAGLPLSNDLRRCYNANLRYVTIDFTVSPALAAKLPIPEAHTKSITIYVYVPHDDSKACYVSFLKTENDTSASVPIQQKMRLILDSATHALNRRQRYATDPRRSRSIYQGIPRMHPTHSRLVDQSYVQYSLAPPGALPSNFVALGDASLQLNPVHGQGFGKIMLNGITLNSILHAIDSPTLLPSNFGARYFKKSASPMKELWITKLPSDYGSSSCEPMKGETRDTGRIMRWLELKLLSAATQDEEVASAFWHVRHMRARDIAFFAPTVLWKVIKTRSIF</sequence>
<evidence type="ECO:0008006" key="4">
    <source>
        <dbReference type="Google" id="ProtNLM"/>
    </source>
</evidence>
<protein>
    <recommendedName>
        <fullName evidence="4">FAD/NAD(P)-binding domain-containing protein</fullName>
    </recommendedName>
</protein>